<evidence type="ECO:0000313" key="2">
    <source>
        <dbReference type="EMBL" id="MFC0270444.1"/>
    </source>
</evidence>
<dbReference type="Pfam" id="PF02954">
    <property type="entry name" value="HTH_8"/>
    <property type="match status" value="1"/>
</dbReference>
<gene>
    <name evidence="2" type="ORF">ACFFIX_03095</name>
</gene>
<protein>
    <submittedName>
        <fullName evidence="2">Helix-turn-helix domain-containing protein</fullName>
    </submittedName>
</protein>
<feature type="domain" description="DNA binding HTH" evidence="1">
    <location>
        <begin position="2"/>
        <end position="38"/>
    </location>
</feature>
<dbReference type="Proteomes" id="UP001589854">
    <property type="component" value="Unassembled WGS sequence"/>
</dbReference>
<reference evidence="2 3" key="1">
    <citation type="submission" date="2024-09" db="EMBL/GenBank/DDBJ databases">
        <authorList>
            <person name="Sun Q."/>
            <person name="Mori K."/>
        </authorList>
    </citation>
    <scope>NUCLEOTIDE SEQUENCE [LARGE SCALE GENOMIC DNA]</scope>
    <source>
        <strain evidence="2 3">CCM 7228</strain>
    </source>
</reference>
<evidence type="ECO:0000313" key="3">
    <source>
        <dbReference type="Proteomes" id="UP001589854"/>
    </source>
</evidence>
<organism evidence="2 3">
    <name type="scientific">Metabacillus herbersteinensis</name>
    <dbReference type="NCBI Taxonomy" id="283816"/>
    <lineage>
        <taxon>Bacteria</taxon>
        <taxon>Bacillati</taxon>
        <taxon>Bacillota</taxon>
        <taxon>Bacilli</taxon>
        <taxon>Bacillales</taxon>
        <taxon>Bacillaceae</taxon>
        <taxon>Metabacillus</taxon>
    </lineage>
</organism>
<dbReference type="Gene3D" id="1.10.10.60">
    <property type="entry name" value="Homeodomain-like"/>
    <property type="match status" value="1"/>
</dbReference>
<dbReference type="RefSeq" id="WP_378930431.1">
    <property type="nucleotide sequence ID" value="NZ_JBHLVO010000002.1"/>
</dbReference>
<name>A0ABV6GB66_9BACI</name>
<comment type="caution">
    <text evidence="2">The sequence shown here is derived from an EMBL/GenBank/DDBJ whole genome shotgun (WGS) entry which is preliminary data.</text>
</comment>
<dbReference type="PRINTS" id="PR01590">
    <property type="entry name" value="HTHFIS"/>
</dbReference>
<dbReference type="EMBL" id="JBHLVO010000002">
    <property type="protein sequence ID" value="MFC0270444.1"/>
    <property type="molecule type" value="Genomic_DNA"/>
</dbReference>
<evidence type="ECO:0000259" key="1">
    <source>
        <dbReference type="Pfam" id="PF02954"/>
    </source>
</evidence>
<keyword evidence="3" id="KW-1185">Reference proteome</keyword>
<dbReference type="SUPFAM" id="SSF46689">
    <property type="entry name" value="Homeodomain-like"/>
    <property type="match status" value="1"/>
</dbReference>
<accession>A0ABV6GB66</accession>
<proteinExistence type="predicted"/>
<dbReference type="InterPro" id="IPR002197">
    <property type="entry name" value="HTH_Fis"/>
</dbReference>
<sequence>MTEKSILIQALTEADGNRTKAAEKLGISRSTLYYNLKK</sequence>
<dbReference type="InterPro" id="IPR009057">
    <property type="entry name" value="Homeodomain-like_sf"/>
</dbReference>